<evidence type="ECO:0000313" key="2">
    <source>
        <dbReference type="Proteomes" id="UP000053815"/>
    </source>
</evidence>
<evidence type="ECO:0000313" key="1">
    <source>
        <dbReference type="EMBL" id="GAN11499.1"/>
    </source>
</evidence>
<dbReference type="AlphaFoldDB" id="A0A0C9MVS0"/>
<reference evidence="1" key="1">
    <citation type="submission" date="2014-09" db="EMBL/GenBank/DDBJ databases">
        <title>Draft genome sequence of an oleaginous Mucoromycotina fungus Mucor ambiguus NBRC6742.</title>
        <authorList>
            <person name="Takeda I."/>
            <person name="Yamane N."/>
            <person name="Morita T."/>
            <person name="Tamano K."/>
            <person name="Machida M."/>
            <person name="Baker S."/>
            <person name="Koike H."/>
        </authorList>
    </citation>
    <scope>NUCLEOTIDE SEQUENCE</scope>
    <source>
        <strain evidence="1">NBRC 6742</strain>
    </source>
</reference>
<organism evidence="1">
    <name type="scientific">Mucor ambiguus</name>
    <dbReference type="NCBI Taxonomy" id="91626"/>
    <lineage>
        <taxon>Eukaryota</taxon>
        <taxon>Fungi</taxon>
        <taxon>Fungi incertae sedis</taxon>
        <taxon>Mucoromycota</taxon>
        <taxon>Mucoromycotina</taxon>
        <taxon>Mucoromycetes</taxon>
        <taxon>Mucorales</taxon>
        <taxon>Mucorineae</taxon>
        <taxon>Mucoraceae</taxon>
        <taxon>Mucor</taxon>
    </lineage>
</organism>
<protein>
    <submittedName>
        <fullName evidence="1">Uncharacterized protein</fullName>
    </submittedName>
</protein>
<proteinExistence type="predicted"/>
<gene>
    <name evidence="1" type="ORF">MAM1_0636d11062</name>
</gene>
<dbReference type="Proteomes" id="UP000053815">
    <property type="component" value="Unassembled WGS sequence"/>
</dbReference>
<dbReference type="EMBL" id="DF836925">
    <property type="protein sequence ID" value="GAN11499.1"/>
    <property type="molecule type" value="Genomic_DNA"/>
</dbReference>
<name>A0A0C9MVS0_9FUNG</name>
<accession>A0A0C9MVS0</accession>
<feature type="non-terminal residue" evidence="1">
    <location>
        <position position="57"/>
    </location>
</feature>
<sequence length="57" mass="6461">MCTPRTQLAILGLTRPTRRREKLAGGRTWVLMLQTGYRLARAANVTRSMKGDSKNQE</sequence>
<keyword evidence="2" id="KW-1185">Reference proteome</keyword>